<proteinExistence type="predicted"/>
<sequence>MDPNPLIFPGGTWKNGLRAMISRCEERIVESRSQNGGIADRDLEVYENAIKVVCQQEIDNVLVSINTQVPASEERVVEGIRAARGIYETVLKRRRQEAERVERERAAEQMRAEKKVFEDMLASEVQKFQDRLHPIMAANEIKMKEHDEQFERLLDTQKKTGAEHTRLLGIHQRMIADNHRVTSENLLLTRKHLQLEDDHQSLVCEHQQLMEEHRLLQQHYWHGEQQLADLQLQREME</sequence>
<dbReference type="AlphaFoldDB" id="A0A1V8SHV8"/>
<dbReference type="InParanoid" id="A0A1V8SHV8"/>
<evidence type="ECO:0000313" key="2">
    <source>
        <dbReference type="Proteomes" id="UP000192596"/>
    </source>
</evidence>
<gene>
    <name evidence="1" type="ORF">B0A48_15400</name>
</gene>
<keyword evidence="2" id="KW-1185">Reference proteome</keyword>
<accession>A0A1V8SHV8</accession>
<dbReference type="Proteomes" id="UP000192596">
    <property type="component" value="Unassembled WGS sequence"/>
</dbReference>
<reference evidence="2" key="1">
    <citation type="submission" date="2017-03" db="EMBL/GenBank/DDBJ databases">
        <title>Genomes of endolithic fungi from Antarctica.</title>
        <authorList>
            <person name="Coleine C."/>
            <person name="Masonjones S."/>
            <person name="Stajich J.E."/>
        </authorList>
    </citation>
    <scope>NUCLEOTIDE SEQUENCE [LARGE SCALE GENOMIC DNA]</scope>
    <source>
        <strain evidence="2">CCFEE 5527</strain>
    </source>
</reference>
<comment type="caution">
    <text evidence="1">The sequence shown here is derived from an EMBL/GenBank/DDBJ whole genome shotgun (WGS) entry which is preliminary data.</text>
</comment>
<dbReference type="EMBL" id="NAJO01000044">
    <property type="protein sequence ID" value="OQN98734.1"/>
    <property type="molecule type" value="Genomic_DNA"/>
</dbReference>
<name>A0A1V8SHV8_9PEZI</name>
<evidence type="ECO:0000313" key="1">
    <source>
        <dbReference type="EMBL" id="OQN98734.1"/>
    </source>
</evidence>
<protein>
    <submittedName>
        <fullName evidence="1">Uncharacterized protein</fullName>
    </submittedName>
</protein>
<organism evidence="1 2">
    <name type="scientific">Cryoendolithus antarcticus</name>
    <dbReference type="NCBI Taxonomy" id="1507870"/>
    <lineage>
        <taxon>Eukaryota</taxon>
        <taxon>Fungi</taxon>
        <taxon>Dikarya</taxon>
        <taxon>Ascomycota</taxon>
        <taxon>Pezizomycotina</taxon>
        <taxon>Dothideomycetes</taxon>
        <taxon>Dothideomycetidae</taxon>
        <taxon>Cladosporiales</taxon>
        <taxon>Cladosporiaceae</taxon>
        <taxon>Cryoendolithus</taxon>
    </lineage>
</organism>